<dbReference type="AlphaFoldDB" id="A0AAV6PW23"/>
<dbReference type="EMBL" id="JAGKHQ010000020">
    <property type="protein sequence ID" value="KAG7478932.1"/>
    <property type="molecule type" value="Genomic_DNA"/>
</dbReference>
<gene>
    <name evidence="1" type="ORF">JOB18_013148</name>
</gene>
<organism evidence="1 2">
    <name type="scientific">Solea senegalensis</name>
    <name type="common">Senegalese sole</name>
    <dbReference type="NCBI Taxonomy" id="28829"/>
    <lineage>
        <taxon>Eukaryota</taxon>
        <taxon>Metazoa</taxon>
        <taxon>Chordata</taxon>
        <taxon>Craniata</taxon>
        <taxon>Vertebrata</taxon>
        <taxon>Euteleostomi</taxon>
        <taxon>Actinopterygii</taxon>
        <taxon>Neopterygii</taxon>
        <taxon>Teleostei</taxon>
        <taxon>Neoteleostei</taxon>
        <taxon>Acanthomorphata</taxon>
        <taxon>Carangaria</taxon>
        <taxon>Pleuronectiformes</taxon>
        <taxon>Pleuronectoidei</taxon>
        <taxon>Soleidae</taxon>
        <taxon>Solea</taxon>
    </lineage>
</organism>
<keyword evidence="2" id="KW-1185">Reference proteome</keyword>
<comment type="caution">
    <text evidence="1">The sequence shown here is derived from an EMBL/GenBank/DDBJ whole genome shotgun (WGS) entry which is preliminary data.</text>
</comment>
<accession>A0AAV6PW23</accession>
<reference evidence="1 2" key="1">
    <citation type="journal article" date="2021" name="Sci. Rep.">
        <title>Chromosome anchoring in Senegalese sole (Solea senegalensis) reveals sex-associated markers and genome rearrangements in flatfish.</title>
        <authorList>
            <person name="Guerrero-Cozar I."/>
            <person name="Gomez-Garrido J."/>
            <person name="Berbel C."/>
            <person name="Martinez-Blanch J.F."/>
            <person name="Alioto T."/>
            <person name="Claros M.G."/>
            <person name="Gagnaire P.A."/>
            <person name="Manchado M."/>
        </authorList>
    </citation>
    <scope>NUCLEOTIDE SEQUENCE [LARGE SCALE GENOMIC DNA]</scope>
    <source>
        <strain evidence="1">Sse05_10M</strain>
    </source>
</reference>
<protein>
    <submittedName>
        <fullName evidence="1">Uncharacterized protein</fullName>
    </submittedName>
</protein>
<proteinExistence type="predicted"/>
<sequence>MRPWVRSNRSRSVQKTVRSFRPEGSLHVDAGGIFIQSNRMRGLTGGRTEPRNSRGLAWRRLHIRRFL</sequence>
<evidence type="ECO:0000313" key="1">
    <source>
        <dbReference type="EMBL" id="KAG7478932.1"/>
    </source>
</evidence>
<dbReference type="Proteomes" id="UP000693946">
    <property type="component" value="Linkage Group LG8"/>
</dbReference>
<evidence type="ECO:0000313" key="2">
    <source>
        <dbReference type="Proteomes" id="UP000693946"/>
    </source>
</evidence>
<name>A0AAV6PW23_SOLSE</name>